<proteinExistence type="predicted"/>
<name>A0A0A8YY33_ARUDO</name>
<accession>A0A0A8YY33</accession>
<dbReference type="AlphaFoldDB" id="A0A0A8YY33"/>
<evidence type="ECO:0000313" key="1">
    <source>
        <dbReference type="EMBL" id="JAD29400.1"/>
    </source>
</evidence>
<sequence length="31" mass="3599">MQQMSISKMSRTKSLLMLEPSLKSMAYAYLM</sequence>
<organism evidence="1">
    <name type="scientific">Arundo donax</name>
    <name type="common">Giant reed</name>
    <name type="synonym">Donax arundinaceus</name>
    <dbReference type="NCBI Taxonomy" id="35708"/>
    <lineage>
        <taxon>Eukaryota</taxon>
        <taxon>Viridiplantae</taxon>
        <taxon>Streptophyta</taxon>
        <taxon>Embryophyta</taxon>
        <taxon>Tracheophyta</taxon>
        <taxon>Spermatophyta</taxon>
        <taxon>Magnoliopsida</taxon>
        <taxon>Liliopsida</taxon>
        <taxon>Poales</taxon>
        <taxon>Poaceae</taxon>
        <taxon>PACMAD clade</taxon>
        <taxon>Arundinoideae</taxon>
        <taxon>Arundineae</taxon>
        <taxon>Arundo</taxon>
    </lineage>
</organism>
<dbReference type="EMBL" id="GBRH01268495">
    <property type="protein sequence ID" value="JAD29400.1"/>
    <property type="molecule type" value="Transcribed_RNA"/>
</dbReference>
<reference evidence="1" key="2">
    <citation type="journal article" date="2015" name="Data Brief">
        <title>Shoot transcriptome of the giant reed, Arundo donax.</title>
        <authorList>
            <person name="Barrero R.A."/>
            <person name="Guerrero F.D."/>
            <person name="Moolhuijzen P."/>
            <person name="Goolsby J.A."/>
            <person name="Tidwell J."/>
            <person name="Bellgard S.E."/>
            <person name="Bellgard M.I."/>
        </authorList>
    </citation>
    <scope>NUCLEOTIDE SEQUENCE</scope>
    <source>
        <tissue evidence="1">Shoot tissue taken approximately 20 cm above the soil surface</tissue>
    </source>
</reference>
<reference evidence="1" key="1">
    <citation type="submission" date="2014-09" db="EMBL/GenBank/DDBJ databases">
        <authorList>
            <person name="Magalhaes I.L.F."/>
            <person name="Oliveira U."/>
            <person name="Santos F.R."/>
            <person name="Vidigal T.H.D.A."/>
            <person name="Brescovit A.D."/>
            <person name="Santos A.J."/>
        </authorList>
    </citation>
    <scope>NUCLEOTIDE SEQUENCE</scope>
    <source>
        <tissue evidence="1">Shoot tissue taken approximately 20 cm above the soil surface</tissue>
    </source>
</reference>
<protein>
    <submittedName>
        <fullName evidence="1">Uncharacterized protein</fullName>
    </submittedName>
</protein>